<evidence type="ECO:0000256" key="1">
    <source>
        <dbReference type="SAM" id="MobiDB-lite"/>
    </source>
</evidence>
<gene>
    <name evidence="3" type="ORF">H9871_06390</name>
</gene>
<keyword evidence="2" id="KW-0812">Transmembrane</keyword>
<evidence type="ECO:0000313" key="4">
    <source>
        <dbReference type="Proteomes" id="UP000824151"/>
    </source>
</evidence>
<protein>
    <submittedName>
        <fullName evidence="3">Uncharacterized protein</fullName>
    </submittedName>
</protein>
<accession>A0A9D2A827</accession>
<keyword evidence="2" id="KW-1133">Transmembrane helix</keyword>
<feature type="transmembrane region" description="Helical" evidence="2">
    <location>
        <begin position="31"/>
        <end position="53"/>
    </location>
</feature>
<evidence type="ECO:0000313" key="3">
    <source>
        <dbReference type="EMBL" id="HIW99754.1"/>
    </source>
</evidence>
<keyword evidence="2" id="KW-0472">Membrane</keyword>
<feature type="region of interest" description="Disordered" evidence="1">
    <location>
        <begin position="1"/>
        <end position="21"/>
    </location>
</feature>
<organism evidence="3 4">
    <name type="scientific">Candidatus Nesterenkonia stercoripullorum</name>
    <dbReference type="NCBI Taxonomy" id="2838701"/>
    <lineage>
        <taxon>Bacteria</taxon>
        <taxon>Bacillati</taxon>
        <taxon>Actinomycetota</taxon>
        <taxon>Actinomycetes</taxon>
        <taxon>Micrococcales</taxon>
        <taxon>Micrococcaceae</taxon>
        <taxon>Nesterenkonia</taxon>
    </lineage>
</organism>
<sequence length="164" mass="17008">MSEDAPKDDTQLAASDAREGQRRGSAYRPAVMGLVFSIGAVIGVLGTGIHGNILVLGEPGSSSVVPWGAALALLMAFAAQLWAGLRAGSIVESAVMGITIFTVATVAYIWPGPDQLMVPYSAEVMEVLPGPAIASLVWWLGSGIVALASMILAKWMLAREAARS</sequence>
<dbReference type="AlphaFoldDB" id="A0A9D2A827"/>
<reference evidence="3" key="1">
    <citation type="journal article" date="2021" name="PeerJ">
        <title>Extensive microbial diversity within the chicken gut microbiome revealed by metagenomics and culture.</title>
        <authorList>
            <person name="Gilroy R."/>
            <person name="Ravi A."/>
            <person name="Getino M."/>
            <person name="Pursley I."/>
            <person name="Horton D.L."/>
            <person name="Alikhan N.F."/>
            <person name="Baker D."/>
            <person name="Gharbi K."/>
            <person name="Hall N."/>
            <person name="Watson M."/>
            <person name="Adriaenssens E.M."/>
            <person name="Foster-Nyarko E."/>
            <person name="Jarju S."/>
            <person name="Secka A."/>
            <person name="Antonio M."/>
            <person name="Oren A."/>
            <person name="Chaudhuri R.R."/>
            <person name="La Ragione R."/>
            <person name="Hildebrand F."/>
            <person name="Pallen M.J."/>
        </authorList>
    </citation>
    <scope>NUCLEOTIDE SEQUENCE</scope>
    <source>
        <strain evidence="3">ChiHejej3B27-3195</strain>
    </source>
</reference>
<proteinExistence type="predicted"/>
<name>A0A9D2A827_9MICC</name>
<evidence type="ECO:0000256" key="2">
    <source>
        <dbReference type="SAM" id="Phobius"/>
    </source>
</evidence>
<comment type="caution">
    <text evidence="3">The sequence shown here is derived from an EMBL/GenBank/DDBJ whole genome shotgun (WGS) entry which is preliminary data.</text>
</comment>
<feature type="transmembrane region" description="Helical" evidence="2">
    <location>
        <begin position="90"/>
        <end position="110"/>
    </location>
</feature>
<dbReference type="EMBL" id="DXGD01000235">
    <property type="protein sequence ID" value="HIW99754.1"/>
    <property type="molecule type" value="Genomic_DNA"/>
</dbReference>
<feature type="transmembrane region" description="Helical" evidence="2">
    <location>
        <begin position="130"/>
        <end position="153"/>
    </location>
</feature>
<reference evidence="3" key="2">
    <citation type="submission" date="2021-04" db="EMBL/GenBank/DDBJ databases">
        <authorList>
            <person name="Gilroy R."/>
        </authorList>
    </citation>
    <scope>NUCLEOTIDE SEQUENCE</scope>
    <source>
        <strain evidence="3">ChiHejej3B27-3195</strain>
    </source>
</reference>
<dbReference type="Proteomes" id="UP000824151">
    <property type="component" value="Unassembled WGS sequence"/>
</dbReference>
<feature type="transmembrane region" description="Helical" evidence="2">
    <location>
        <begin position="65"/>
        <end position="83"/>
    </location>
</feature>